<evidence type="ECO:0000256" key="4">
    <source>
        <dbReference type="ARBA" id="ARBA00035640"/>
    </source>
</evidence>
<feature type="domain" description="Translocator protein BipB-like C-terminal" evidence="8">
    <location>
        <begin position="305"/>
        <end position="645"/>
    </location>
</feature>
<feature type="transmembrane region" description="Helical" evidence="7">
    <location>
        <begin position="455"/>
        <end position="476"/>
    </location>
</feature>
<dbReference type="GO" id="GO:0033644">
    <property type="term" value="C:host cell membrane"/>
    <property type="evidence" value="ECO:0007669"/>
    <property type="project" value="UniProtKB-SubCell"/>
</dbReference>
<keyword evidence="10" id="KW-1185">Reference proteome</keyword>
<keyword evidence="2" id="KW-1043">Host membrane</keyword>
<dbReference type="GO" id="GO:0016020">
    <property type="term" value="C:membrane"/>
    <property type="evidence" value="ECO:0007669"/>
    <property type="project" value="InterPro"/>
</dbReference>
<dbReference type="Proteomes" id="UP000242222">
    <property type="component" value="Unassembled WGS sequence"/>
</dbReference>
<accession>A0A1I5AWH4</accession>
<evidence type="ECO:0000256" key="6">
    <source>
        <dbReference type="SAM" id="MobiDB-lite"/>
    </source>
</evidence>
<keyword evidence="7" id="KW-0472">Membrane</keyword>
<evidence type="ECO:0000256" key="5">
    <source>
        <dbReference type="SAM" id="Coils"/>
    </source>
</evidence>
<dbReference type="InterPro" id="IPR003895">
    <property type="entry name" value="T3SS_SctE/BipB"/>
</dbReference>
<dbReference type="RefSeq" id="WP_092879536.1">
    <property type="nucleotide sequence ID" value="NZ_FOVC01000013.1"/>
</dbReference>
<evidence type="ECO:0000313" key="10">
    <source>
        <dbReference type="Proteomes" id="UP000242222"/>
    </source>
</evidence>
<feature type="compositionally biased region" description="Polar residues" evidence="6">
    <location>
        <begin position="75"/>
        <end position="89"/>
    </location>
</feature>
<feature type="region of interest" description="Disordered" evidence="6">
    <location>
        <begin position="75"/>
        <end position="106"/>
    </location>
</feature>
<dbReference type="PRINTS" id="PR01375">
    <property type="entry name" value="BACINVASINB"/>
</dbReference>
<evidence type="ECO:0000313" key="9">
    <source>
        <dbReference type="EMBL" id="SFN66731.1"/>
    </source>
</evidence>
<protein>
    <submittedName>
        <fullName evidence="9">Invasin B</fullName>
    </submittedName>
</protein>
<feature type="compositionally biased region" description="Polar residues" evidence="6">
    <location>
        <begin position="96"/>
        <end position="106"/>
    </location>
</feature>
<sequence length="652" mass="69835">MNVRINSFVNTLEIAKTNHVDAGNAELKKQAAQAKRIDNGNYRTHPQLNKVKNALQTLEPEQLLKVLENTRQALSGNGTTTKIDVQDTPQLKEPQKSNTQAVTSSEEDQLTSCAMLTELLGKVNALSSDSSITSLITRLKGYTSMMNGAKEAYSSLVDQLEQQGKKWASASDACNQAKKEAGQLSKDVTDNQSKLKEAQQTLDNLKAKAAGKNPVPSDLQNQINKAQAAVVQAQTGLETAKNNSKTFIDKTLNPAIDALNSSKLALDATISESNSLINSLTIQQHNVIETQFKQNNNQASSLEYLMAVMSQLIDKSASEDLKASSALKQELAKSSAKDAEKKAKEFDEKQRKAEEMQKTMGCIGKVAGWVITVVSVAAAVFTGGASLALAAVGLALMAADEIDQAVTGHSFMSDGMQAVMNNVVKPLADKIAGKITAFLEDCHVPKDSAEMIGRVVGTVTAAVAVIAAVVVACLTVRSAASTAIESLASSLSCEAAEEAADVVATEAAENVAQTATENAAKNTMQRIVNSTLVKCLRQGMGRTLDFDETTVEQVANRTETAVTVSQAVNSSLNVGVNIIASQMMVDAAMIKAKLMKDIELQQLINEMMSRSIDMFTHQIQAVNQITKNMSSAAQNQMRTDKYITRKMGHIAM</sequence>
<proteinExistence type="inferred from homology"/>
<dbReference type="Gene3D" id="1.20.120.330">
    <property type="entry name" value="Nucleotidyltransferases domain 2"/>
    <property type="match status" value="1"/>
</dbReference>
<evidence type="ECO:0000256" key="2">
    <source>
        <dbReference type="ARBA" id="ARBA00022870"/>
    </source>
</evidence>
<reference evidence="10" key="1">
    <citation type="submission" date="2016-10" db="EMBL/GenBank/DDBJ databases">
        <authorList>
            <person name="Varghese N."/>
            <person name="Submissions S."/>
        </authorList>
    </citation>
    <scope>NUCLEOTIDE SEQUENCE [LARGE SCALE GENOMIC DNA]</scope>
    <source>
        <strain evidence="10">N6PO6</strain>
    </source>
</reference>
<evidence type="ECO:0000259" key="8">
    <source>
        <dbReference type="Pfam" id="PF04888"/>
    </source>
</evidence>
<feature type="transmembrane region" description="Helical" evidence="7">
    <location>
        <begin position="366"/>
        <end position="399"/>
    </location>
</feature>
<name>A0A1I5AWH4_9GAMM</name>
<keyword evidence="5" id="KW-0175">Coiled coil</keyword>
<dbReference type="OrthoDB" id="6623144at2"/>
<comment type="similarity">
    <text evidence="4">Belongs to the SctE/SipB/YopB family.</text>
</comment>
<dbReference type="AlphaFoldDB" id="A0A1I5AWH4"/>
<evidence type="ECO:0000256" key="3">
    <source>
        <dbReference type="ARBA" id="ARBA00023026"/>
    </source>
</evidence>
<gene>
    <name evidence="9" type="ORF">SAMN05216516_11352</name>
</gene>
<dbReference type="STRING" id="1367852.SAMN05216516_11352"/>
<feature type="coiled-coil region" evidence="5">
    <location>
        <begin position="188"/>
        <end position="243"/>
    </location>
</feature>
<keyword evidence="7" id="KW-1133">Transmembrane helix</keyword>
<organism evidence="9 10">
    <name type="scientific">Izhakiella capsodis</name>
    <dbReference type="NCBI Taxonomy" id="1367852"/>
    <lineage>
        <taxon>Bacteria</taxon>
        <taxon>Pseudomonadati</taxon>
        <taxon>Pseudomonadota</taxon>
        <taxon>Gammaproteobacteria</taxon>
        <taxon>Enterobacterales</taxon>
        <taxon>Erwiniaceae</taxon>
        <taxon>Izhakiella</taxon>
    </lineage>
</organism>
<dbReference type="EMBL" id="FOVC01000013">
    <property type="protein sequence ID" value="SFN66731.1"/>
    <property type="molecule type" value="Genomic_DNA"/>
</dbReference>
<dbReference type="GO" id="GO:0005576">
    <property type="term" value="C:extracellular region"/>
    <property type="evidence" value="ECO:0007669"/>
    <property type="project" value="InterPro"/>
</dbReference>
<dbReference type="InterPro" id="IPR006972">
    <property type="entry name" value="BipB-like_C"/>
</dbReference>
<dbReference type="Pfam" id="PF04888">
    <property type="entry name" value="SseC"/>
    <property type="match status" value="1"/>
</dbReference>
<keyword evidence="3" id="KW-0843">Virulence</keyword>
<evidence type="ECO:0000256" key="7">
    <source>
        <dbReference type="SAM" id="Phobius"/>
    </source>
</evidence>
<keyword evidence="7" id="KW-0812">Transmembrane</keyword>
<comment type="subcellular location">
    <subcellularLocation>
        <location evidence="1">Host membrane</location>
        <topology evidence="1">Multi-pass membrane protein</topology>
    </subcellularLocation>
</comment>
<evidence type="ECO:0000256" key="1">
    <source>
        <dbReference type="ARBA" id="ARBA00004301"/>
    </source>
</evidence>